<organism evidence="1 2">
    <name type="scientific">Triticum urartu</name>
    <name type="common">Red wild einkorn</name>
    <name type="synonym">Crithodium urartu</name>
    <dbReference type="NCBI Taxonomy" id="4572"/>
    <lineage>
        <taxon>Eukaryota</taxon>
        <taxon>Viridiplantae</taxon>
        <taxon>Streptophyta</taxon>
        <taxon>Embryophyta</taxon>
        <taxon>Tracheophyta</taxon>
        <taxon>Spermatophyta</taxon>
        <taxon>Magnoliopsida</taxon>
        <taxon>Liliopsida</taxon>
        <taxon>Poales</taxon>
        <taxon>Poaceae</taxon>
        <taxon>BOP clade</taxon>
        <taxon>Pooideae</taxon>
        <taxon>Triticodae</taxon>
        <taxon>Triticeae</taxon>
        <taxon>Triticinae</taxon>
        <taxon>Triticum</taxon>
    </lineage>
</organism>
<dbReference type="EnsemblPlants" id="TuG1812G0300001572.01.T01">
    <property type="protein sequence ID" value="TuG1812G0300001572.01.T01.cds243508"/>
    <property type="gene ID" value="TuG1812G0300001572.01"/>
</dbReference>
<proteinExistence type="predicted"/>
<dbReference type="Gramene" id="TuG1812G0300001572.01.T01">
    <property type="protein sequence ID" value="TuG1812G0300001572.01.T01.cds243508"/>
    <property type="gene ID" value="TuG1812G0300001572.01"/>
</dbReference>
<reference evidence="1" key="3">
    <citation type="submission" date="2022-06" db="UniProtKB">
        <authorList>
            <consortium name="EnsemblPlants"/>
        </authorList>
    </citation>
    <scope>IDENTIFICATION</scope>
</reference>
<dbReference type="Proteomes" id="UP000015106">
    <property type="component" value="Chromosome 3"/>
</dbReference>
<evidence type="ECO:0000313" key="2">
    <source>
        <dbReference type="Proteomes" id="UP000015106"/>
    </source>
</evidence>
<reference evidence="2" key="1">
    <citation type="journal article" date="2013" name="Nature">
        <title>Draft genome of the wheat A-genome progenitor Triticum urartu.</title>
        <authorList>
            <person name="Ling H.Q."/>
            <person name="Zhao S."/>
            <person name="Liu D."/>
            <person name="Wang J."/>
            <person name="Sun H."/>
            <person name="Zhang C."/>
            <person name="Fan H."/>
            <person name="Li D."/>
            <person name="Dong L."/>
            <person name="Tao Y."/>
            <person name="Gao C."/>
            <person name="Wu H."/>
            <person name="Li Y."/>
            <person name="Cui Y."/>
            <person name="Guo X."/>
            <person name="Zheng S."/>
            <person name="Wang B."/>
            <person name="Yu K."/>
            <person name="Liang Q."/>
            <person name="Yang W."/>
            <person name="Lou X."/>
            <person name="Chen J."/>
            <person name="Feng M."/>
            <person name="Jian J."/>
            <person name="Zhang X."/>
            <person name="Luo G."/>
            <person name="Jiang Y."/>
            <person name="Liu J."/>
            <person name="Wang Z."/>
            <person name="Sha Y."/>
            <person name="Zhang B."/>
            <person name="Wu H."/>
            <person name="Tang D."/>
            <person name="Shen Q."/>
            <person name="Xue P."/>
            <person name="Zou S."/>
            <person name="Wang X."/>
            <person name="Liu X."/>
            <person name="Wang F."/>
            <person name="Yang Y."/>
            <person name="An X."/>
            <person name="Dong Z."/>
            <person name="Zhang K."/>
            <person name="Zhang X."/>
            <person name="Luo M.C."/>
            <person name="Dvorak J."/>
            <person name="Tong Y."/>
            <person name="Wang J."/>
            <person name="Yang H."/>
            <person name="Li Z."/>
            <person name="Wang D."/>
            <person name="Zhang A."/>
            <person name="Wang J."/>
        </authorList>
    </citation>
    <scope>NUCLEOTIDE SEQUENCE</scope>
    <source>
        <strain evidence="2">cv. G1812</strain>
    </source>
</reference>
<evidence type="ECO:0000313" key="1">
    <source>
        <dbReference type="EnsemblPlants" id="TuG1812G0300001572.01.T01.cds243508"/>
    </source>
</evidence>
<name>A0A8R7TTE4_TRIUA</name>
<sequence length="134" mass="15125">MKTSCSCTVAYTRYVLQPTCTISIMRTKLDEAVTQESSCISKLSSGREISKNMHNTLINRYAQTYPNCMQLYERITEYYSLNSISSVVLFLERRLETEPGFELTKPSTSQEITTKEQKIKLGIPGTDTSTEVGS</sequence>
<accession>A0A8R7TTE4</accession>
<reference evidence="1" key="2">
    <citation type="submission" date="2018-03" db="EMBL/GenBank/DDBJ databases">
        <title>The Triticum urartu genome reveals the dynamic nature of wheat genome evolution.</title>
        <authorList>
            <person name="Ling H."/>
            <person name="Ma B."/>
            <person name="Shi X."/>
            <person name="Liu H."/>
            <person name="Dong L."/>
            <person name="Sun H."/>
            <person name="Cao Y."/>
            <person name="Gao Q."/>
            <person name="Zheng S."/>
            <person name="Li Y."/>
            <person name="Yu Y."/>
            <person name="Du H."/>
            <person name="Qi M."/>
            <person name="Li Y."/>
            <person name="Yu H."/>
            <person name="Cui Y."/>
            <person name="Wang N."/>
            <person name="Chen C."/>
            <person name="Wu H."/>
            <person name="Zhao Y."/>
            <person name="Zhang J."/>
            <person name="Li Y."/>
            <person name="Zhou W."/>
            <person name="Zhang B."/>
            <person name="Hu W."/>
            <person name="Eijk M."/>
            <person name="Tang J."/>
            <person name="Witsenboer H."/>
            <person name="Zhao S."/>
            <person name="Li Z."/>
            <person name="Zhang A."/>
            <person name="Wang D."/>
            <person name="Liang C."/>
        </authorList>
    </citation>
    <scope>NUCLEOTIDE SEQUENCE [LARGE SCALE GENOMIC DNA]</scope>
    <source>
        <strain evidence="1">cv. G1812</strain>
    </source>
</reference>
<keyword evidence="2" id="KW-1185">Reference proteome</keyword>
<protein>
    <submittedName>
        <fullName evidence="1">Uncharacterized protein</fullName>
    </submittedName>
</protein>
<dbReference type="AlphaFoldDB" id="A0A8R7TTE4"/>